<dbReference type="PROSITE" id="PS00061">
    <property type="entry name" value="ADH_SHORT"/>
    <property type="match status" value="1"/>
</dbReference>
<name>A0A7W0CHY5_9ACTN</name>
<dbReference type="RefSeq" id="WP_181610246.1">
    <property type="nucleotide sequence ID" value="NZ_BAABAM010000002.1"/>
</dbReference>
<gene>
    <name evidence="3" type="ORF">HNR30_002792</name>
</gene>
<dbReference type="PRINTS" id="PR00080">
    <property type="entry name" value="SDRFAMILY"/>
</dbReference>
<keyword evidence="4" id="KW-1185">Reference proteome</keyword>
<dbReference type="GO" id="GO:0016616">
    <property type="term" value="F:oxidoreductase activity, acting on the CH-OH group of donors, NAD or NADP as acceptor"/>
    <property type="evidence" value="ECO:0007669"/>
    <property type="project" value="TreeGrafter"/>
</dbReference>
<proteinExistence type="inferred from homology"/>
<dbReference type="SUPFAM" id="SSF51735">
    <property type="entry name" value="NAD(P)-binding Rossmann-fold domains"/>
    <property type="match status" value="1"/>
</dbReference>
<dbReference type="Pfam" id="PF13561">
    <property type="entry name" value="adh_short_C2"/>
    <property type="match status" value="1"/>
</dbReference>
<dbReference type="InterPro" id="IPR020904">
    <property type="entry name" value="Sc_DH/Rdtase_CS"/>
</dbReference>
<dbReference type="AlphaFoldDB" id="A0A7W0CHY5"/>
<evidence type="ECO:0000256" key="1">
    <source>
        <dbReference type="ARBA" id="ARBA00006484"/>
    </source>
</evidence>
<comment type="similarity">
    <text evidence="1">Belongs to the short-chain dehydrogenases/reductases (SDR) family.</text>
</comment>
<dbReference type="CDD" id="cd05233">
    <property type="entry name" value="SDR_c"/>
    <property type="match status" value="1"/>
</dbReference>
<dbReference type="PANTHER" id="PTHR42760">
    <property type="entry name" value="SHORT-CHAIN DEHYDROGENASES/REDUCTASES FAMILY MEMBER"/>
    <property type="match status" value="1"/>
</dbReference>
<dbReference type="FunFam" id="3.40.50.720:FF:000084">
    <property type="entry name" value="Short-chain dehydrogenase reductase"/>
    <property type="match status" value="1"/>
</dbReference>
<dbReference type="InterPro" id="IPR036291">
    <property type="entry name" value="NAD(P)-bd_dom_sf"/>
</dbReference>
<evidence type="ECO:0000256" key="2">
    <source>
        <dbReference type="ARBA" id="ARBA00023002"/>
    </source>
</evidence>
<dbReference type="Gene3D" id="3.40.50.720">
    <property type="entry name" value="NAD(P)-binding Rossmann-like Domain"/>
    <property type="match status" value="1"/>
</dbReference>
<sequence>MRTVVITGASSGIGFATAEHFARSGDAVFNLDVQPPIAPPDPGVTWIEADVTDWAAMEAAVSGVWTEHRRLDVVIANAGISVRHGVLDLDEATARRVVDVNLLGVLGLWRCAAGYMTSQGHGVLLATASVNASRGFPYYADYNATKAGILALCRTFAMELSPHIRVACVSPGAVLTPMQEAEYTPKMLEDVNRSIPLGRHAQPSEIGAAFHFLASPSAAFLTGQEVVVDGGETAGATTTAFCTGGTTDVPGPTAWSLPATFPAGDLTH</sequence>
<dbReference type="PANTHER" id="PTHR42760:SF78">
    <property type="entry name" value="3-OXOACYL-[ACYL-CARRIER-PROTEIN] REDUCTASE [NADH]"/>
    <property type="match status" value="1"/>
</dbReference>
<keyword evidence="2" id="KW-0560">Oxidoreductase</keyword>
<reference evidence="3 4" key="1">
    <citation type="submission" date="2020-07" db="EMBL/GenBank/DDBJ databases">
        <title>Genomic Encyclopedia of Type Strains, Phase IV (KMG-IV): sequencing the most valuable type-strain genomes for metagenomic binning, comparative biology and taxonomic classification.</title>
        <authorList>
            <person name="Goeker M."/>
        </authorList>
    </citation>
    <scope>NUCLEOTIDE SEQUENCE [LARGE SCALE GENOMIC DNA]</scope>
    <source>
        <strain evidence="3 4">DSM 45533</strain>
    </source>
</reference>
<dbReference type="Proteomes" id="UP000530928">
    <property type="component" value="Unassembled WGS sequence"/>
</dbReference>
<dbReference type="InterPro" id="IPR002347">
    <property type="entry name" value="SDR_fam"/>
</dbReference>
<evidence type="ECO:0000313" key="4">
    <source>
        <dbReference type="Proteomes" id="UP000530928"/>
    </source>
</evidence>
<organism evidence="3 4">
    <name type="scientific">Nonomuraea soli</name>
    <dbReference type="NCBI Taxonomy" id="1032476"/>
    <lineage>
        <taxon>Bacteria</taxon>
        <taxon>Bacillati</taxon>
        <taxon>Actinomycetota</taxon>
        <taxon>Actinomycetes</taxon>
        <taxon>Streptosporangiales</taxon>
        <taxon>Streptosporangiaceae</taxon>
        <taxon>Nonomuraea</taxon>
    </lineage>
</organism>
<protein>
    <submittedName>
        <fullName evidence="3">NAD(P)-dependent dehydrogenase (Short-subunit alcohol dehydrogenase family)</fullName>
    </submittedName>
</protein>
<dbReference type="EMBL" id="JACDUR010000003">
    <property type="protein sequence ID" value="MBA2891451.1"/>
    <property type="molecule type" value="Genomic_DNA"/>
</dbReference>
<comment type="caution">
    <text evidence="3">The sequence shown here is derived from an EMBL/GenBank/DDBJ whole genome shotgun (WGS) entry which is preliminary data.</text>
</comment>
<accession>A0A7W0CHY5</accession>
<dbReference type="PRINTS" id="PR00081">
    <property type="entry name" value="GDHRDH"/>
</dbReference>
<evidence type="ECO:0000313" key="3">
    <source>
        <dbReference type="EMBL" id="MBA2891451.1"/>
    </source>
</evidence>